<dbReference type="SUPFAM" id="SSF48452">
    <property type="entry name" value="TPR-like"/>
    <property type="match status" value="1"/>
</dbReference>
<dbReference type="InterPro" id="IPR013949">
    <property type="entry name" value="Utp6"/>
</dbReference>
<comment type="subcellular location">
    <subcellularLocation>
        <location evidence="1">Nucleus</location>
        <location evidence="1">Nucleolus</location>
    </subcellularLocation>
</comment>
<organism evidence="8 9">
    <name type="scientific">Coemansia spiralis</name>
    <dbReference type="NCBI Taxonomy" id="417178"/>
    <lineage>
        <taxon>Eukaryota</taxon>
        <taxon>Fungi</taxon>
        <taxon>Fungi incertae sedis</taxon>
        <taxon>Zoopagomycota</taxon>
        <taxon>Kickxellomycotina</taxon>
        <taxon>Kickxellomycetes</taxon>
        <taxon>Kickxellales</taxon>
        <taxon>Kickxellaceae</taxon>
        <taxon>Coemansia</taxon>
    </lineage>
</organism>
<evidence type="ECO:0000256" key="1">
    <source>
        <dbReference type="ARBA" id="ARBA00004604"/>
    </source>
</evidence>
<evidence type="ECO:0000259" key="7">
    <source>
        <dbReference type="Pfam" id="PF24892"/>
    </source>
</evidence>
<dbReference type="OrthoDB" id="28112at2759"/>
<accession>A0A9W8L2Q1</accession>
<evidence type="ECO:0000256" key="2">
    <source>
        <dbReference type="ARBA" id="ARBA00010734"/>
    </source>
</evidence>
<protein>
    <submittedName>
        <fullName evidence="8">U3 snoRNP protein</fullName>
    </submittedName>
</protein>
<dbReference type="Pfam" id="PF24892">
    <property type="entry name" value="UTP6_C"/>
    <property type="match status" value="1"/>
</dbReference>
<keyword evidence="3" id="KW-0698">rRNA processing</keyword>
<dbReference type="InterPro" id="IPR011990">
    <property type="entry name" value="TPR-like_helical_dom_sf"/>
</dbReference>
<dbReference type="GO" id="GO:0034388">
    <property type="term" value="C:Pwp2p-containing subcomplex of 90S preribosome"/>
    <property type="evidence" value="ECO:0007669"/>
    <property type="project" value="TreeGrafter"/>
</dbReference>
<dbReference type="PANTHER" id="PTHR23271:SF1">
    <property type="entry name" value="U3 SMALL NUCLEOLAR RNA-ASSOCIATED PROTEIN 6 HOMOLOG"/>
    <property type="match status" value="1"/>
</dbReference>
<keyword evidence="9" id="KW-1185">Reference proteome</keyword>
<evidence type="ECO:0000313" key="8">
    <source>
        <dbReference type="EMBL" id="KAJ2685248.1"/>
    </source>
</evidence>
<feature type="domain" description="U3 small nucleolar RNA-associated protein 6 N-terminal" evidence="6">
    <location>
        <begin position="9"/>
        <end position="94"/>
    </location>
</feature>
<sequence length="681" mass="76807">MAEVVQYHLEQMVGELEDLERCKLFTKPELKSIVKKRTKFEYGLRRRRVASADFLRYIEYEINVDALRRKRKHRKTRKSQPAKRTLSDYSIGRRIVSIFERALTRHPNDVALWLQYIAFVKSSDHSEDGEASSRALSKIYAAAITKHPYEARLWIMAAEHELDASSNGGAARLLLQRALRVNPKDRALWIEYFRLELLLVEKIKARRRVLGIDNTEEEEEEDTGLIALPALDEEKEFDQRVEDQAMAKYAAVQAAELSAEQRAALATPGNAYLQGAVAIIVFEQAVRAVPDDWQFRQQFVSVLKRFPDTHNIRQRVLDSIAADFAGCAEARSFLCVAHLSLVSSSSPELVDALREAVANYGQALGALDAPEMWAEYVGFLVKWRDVSLGEESLSAYFAALLKRAAKQVAEGARLSEAVALELAEGELLAEATRRFPASEALWCKRLRAAIDAREDVGRLCEVHALPAARHGRGVWDLWLSWAEREMSADDVRAKYVAAFAMTSQLTSEHAELKAHVQVRFVDWAWSLGVDAFRAACHTVQRHAFPTPGFFRRCLELEPEAKQRTTLHEFACRVSEEDKGPWLAYLRFLVGERRLEAAAAVFWRASKALPSDADREAFDAMYQELLRQNERTVASGLIAAADVARGYEHNFAQDVTESPHHIAISVYESSGSIGCVSQKVSS</sequence>
<dbReference type="Proteomes" id="UP001151516">
    <property type="component" value="Unassembled WGS sequence"/>
</dbReference>
<feature type="domain" description="U3 small nucleolar RNA-associated protein 6 homolog C-terminal" evidence="7">
    <location>
        <begin position="356"/>
        <end position="608"/>
    </location>
</feature>
<dbReference type="InterPro" id="IPR003107">
    <property type="entry name" value="HAT"/>
</dbReference>
<proteinExistence type="inferred from homology"/>
<comment type="caution">
    <text evidence="8">The sequence shown here is derived from an EMBL/GenBank/DDBJ whole genome shotgun (WGS) entry which is preliminary data.</text>
</comment>
<gene>
    <name evidence="8" type="primary">UTP6</name>
    <name evidence="8" type="ORF">IWW39_004400</name>
</gene>
<reference evidence="8" key="1">
    <citation type="submission" date="2022-07" db="EMBL/GenBank/DDBJ databases">
        <title>Phylogenomic reconstructions and comparative analyses of Kickxellomycotina fungi.</title>
        <authorList>
            <person name="Reynolds N.K."/>
            <person name="Stajich J.E."/>
            <person name="Barry K."/>
            <person name="Grigoriev I.V."/>
            <person name="Crous P."/>
            <person name="Smith M.E."/>
        </authorList>
    </citation>
    <scope>NUCLEOTIDE SEQUENCE</scope>
    <source>
        <strain evidence="8">CBS 109367</strain>
    </source>
</reference>
<evidence type="ECO:0000313" key="9">
    <source>
        <dbReference type="Proteomes" id="UP001151516"/>
    </source>
</evidence>
<comment type="similarity">
    <text evidence="2">Belongs to the UTP6 family.</text>
</comment>
<dbReference type="SMART" id="SM00386">
    <property type="entry name" value="HAT"/>
    <property type="match status" value="4"/>
</dbReference>
<dbReference type="AlphaFoldDB" id="A0A9W8L2Q1"/>
<dbReference type="PANTHER" id="PTHR23271">
    <property type="entry name" value="HEPATOCELLULAR CARCINOMA-ASSOCIATED ANTIGEN 66"/>
    <property type="match status" value="1"/>
</dbReference>
<dbReference type="GO" id="GO:0032040">
    <property type="term" value="C:small-subunit processome"/>
    <property type="evidence" value="ECO:0007669"/>
    <property type="project" value="TreeGrafter"/>
</dbReference>
<dbReference type="InterPro" id="IPR055347">
    <property type="entry name" value="UTP6_N"/>
</dbReference>
<evidence type="ECO:0000256" key="3">
    <source>
        <dbReference type="ARBA" id="ARBA00022552"/>
    </source>
</evidence>
<dbReference type="Gene3D" id="1.25.40.10">
    <property type="entry name" value="Tetratricopeptide repeat domain"/>
    <property type="match status" value="1"/>
</dbReference>
<name>A0A9W8L2Q1_9FUNG</name>
<keyword evidence="5" id="KW-0539">Nucleus</keyword>
<evidence type="ECO:0000256" key="4">
    <source>
        <dbReference type="ARBA" id="ARBA00022737"/>
    </source>
</evidence>
<dbReference type="EMBL" id="JANBTX010000163">
    <property type="protein sequence ID" value="KAJ2685248.1"/>
    <property type="molecule type" value="Genomic_DNA"/>
</dbReference>
<evidence type="ECO:0000256" key="5">
    <source>
        <dbReference type="ARBA" id="ARBA00023242"/>
    </source>
</evidence>
<dbReference type="InterPro" id="IPR056907">
    <property type="entry name" value="UTP6_C"/>
</dbReference>
<keyword evidence="4" id="KW-0677">Repeat</keyword>
<dbReference type="GO" id="GO:0030515">
    <property type="term" value="F:snoRNA binding"/>
    <property type="evidence" value="ECO:0007669"/>
    <property type="project" value="InterPro"/>
</dbReference>
<dbReference type="GO" id="GO:0000462">
    <property type="term" value="P:maturation of SSU-rRNA from tricistronic rRNA transcript (SSU-rRNA, 5.8S rRNA, LSU-rRNA)"/>
    <property type="evidence" value="ECO:0007669"/>
    <property type="project" value="InterPro"/>
</dbReference>
<dbReference type="Pfam" id="PF08640">
    <property type="entry name" value="U3_assoc_6"/>
    <property type="match status" value="1"/>
</dbReference>
<evidence type="ECO:0000259" key="6">
    <source>
        <dbReference type="Pfam" id="PF08640"/>
    </source>
</evidence>